<accession>A0A7J6VLU0</accession>
<reference evidence="9 10" key="1">
    <citation type="submission" date="2020-06" db="EMBL/GenBank/DDBJ databases">
        <title>Transcriptomic and genomic resources for Thalictrum thalictroides and T. hernandezii: Facilitating candidate gene discovery in an emerging model plant lineage.</title>
        <authorList>
            <person name="Arias T."/>
            <person name="Riano-Pachon D.M."/>
            <person name="Di Stilio V.S."/>
        </authorList>
    </citation>
    <scope>NUCLEOTIDE SEQUENCE [LARGE SCALE GENOMIC DNA]</scope>
    <source>
        <strain evidence="10">cv. WT478/WT964</strain>
        <tissue evidence="9">Leaves</tissue>
    </source>
</reference>
<comment type="caution">
    <text evidence="9">The sequence shown here is derived from an EMBL/GenBank/DDBJ whole genome shotgun (WGS) entry which is preliminary data.</text>
</comment>
<sequence>MTSAHRECQEDVIVKYKVITNQADLDHHDEVADYLISRRREFEESIEHAGRSNIDVWITYVKWEASLKQVARARSICERALEEVVGYRNPSLWCVYAEIELENNYMDPACRKVLDRAVTLHPRVPQLWYKFIELEERLGNVASARTLFERWMCWMPDHQGWLSYIKFEIRYNEIERARQIFEKLVQCHPRVESWIRYAKFEMKNGEVGKARNVYERAVEKFAGSDCEVAGFPEFKKRCIGRAWGLDRIRKDQVEFLYNKAVLSENRSYGDIRYRKGVKDSKMKMT</sequence>
<comment type="subcellular location">
    <subcellularLocation>
        <location evidence="1">Nucleus</location>
    </subcellularLocation>
</comment>
<evidence type="ECO:0000256" key="4">
    <source>
        <dbReference type="ARBA" id="ARBA00022728"/>
    </source>
</evidence>
<dbReference type="Pfam" id="PF23233">
    <property type="entry name" value="HAT_Syf1_CNRKL1_N"/>
    <property type="match status" value="1"/>
</dbReference>
<keyword evidence="10" id="KW-1185">Reference proteome</keyword>
<keyword evidence="4" id="KW-0747">Spliceosome</keyword>
<keyword evidence="6" id="KW-0508">mRNA splicing</keyword>
<feature type="domain" description="Pre-mRNA-splicing factor Syf1-like N-terminal HAT-repeats" evidence="8">
    <location>
        <begin position="41"/>
        <end position="189"/>
    </location>
</feature>
<dbReference type="InterPro" id="IPR011990">
    <property type="entry name" value="TPR-like_helical_dom_sf"/>
</dbReference>
<dbReference type="GO" id="GO:0071014">
    <property type="term" value="C:post-mRNA release spliceosomal complex"/>
    <property type="evidence" value="ECO:0007669"/>
    <property type="project" value="TreeGrafter"/>
</dbReference>
<evidence type="ECO:0000256" key="7">
    <source>
        <dbReference type="ARBA" id="ARBA00023242"/>
    </source>
</evidence>
<dbReference type="GO" id="GO:0000245">
    <property type="term" value="P:spliceosomal complex assembly"/>
    <property type="evidence" value="ECO:0007669"/>
    <property type="project" value="TreeGrafter"/>
</dbReference>
<dbReference type="SMART" id="SM00386">
    <property type="entry name" value="HAT"/>
    <property type="match status" value="5"/>
</dbReference>
<dbReference type="InterPro" id="IPR003107">
    <property type="entry name" value="HAT"/>
</dbReference>
<protein>
    <submittedName>
        <fullName evidence="9">Pre-mrna-splicing factor clf1</fullName>
    </submittedName>
</protein>
<dbReference type="GO" id="GO:0071011">
    <property type="term" value="C:precatalytic spliceosome"/>
    <property type="evidence" value="ECO:0007669"/>
    <property type="project" value="TreeGrafter"/>
</dbReference>
<comment type="similarity">
    <text evidence="2">Belongs to the crooked-neck family.</text>
</comment>
<evidence type="ECO:0000256" key="1">
    <source>
        <dbReference type="ARBA" id="ARBA00004123"/>
    </source>
</evidence>
<evidence type="ECO:0000256" key="6">
    <source>
        <dbReference type="ARBA" id="ARBA00023187"/>
    </source>
</evidence>
<evidence type="ECO:0000256" key="5">
    <source>
        <dbReference type="ARBA" id="ARBA00022737"/>
    </source>
</evidence>
<keyword evidence="7" id="KW-0539">Nucleus</keyword>
<dbReference type="Proteomes" id="UP000554482">
    <property type="component" value="Unassembled WGS sequence"/>
</dbReference>
<keyword evidence="3" id="KW-0507">mRNA processing</keyword>
<evidence type="ECO:0000313" key="10">
    <source>
        <dbReference type="Proteomes" id="UP000554482"/>
    </source>
</evidence>
<evidence type="ECO:0000256" key="3">
    <source>
        <dbReference type="ARBA" id="ARBA00022664"/>
    </source>
</evidence>
<dbReference type="AlphaFoldDB" id="A0A7J6VLU0"/>
<dbReference type="PANTHER" id="PTHR11246">
    <property type="entry name" value="PRE-MRNA SPLICING FACTOR"/>
    <property type="match status" value="1"/>
</dbReference>
<gene>
    <name evidence="9" type="ORF">FRX31_024308</name>
</gene>
<dbReference type="Gene3D" id="1.25.40.10">
    <property type="entry name" value="Tetratricopeptide repeat domain"/>
    <property type="match status" value="2"/>
</dbReference>
<proteinExistence type="inferred from homology"/>
<evidence type="ECO:0000313" key="9">
    <source>
        <dbReference type="EMBL" id="KAF5186099.1"/>
    </source>
</evidence>
<dbReference type="GO" id="GO:0071007">
    <property type="term" value="C:U2-type catalytic step 2 spliceosome"/>
    <property type="evidence" value="ECO:0007669"/>
    <property type="project" value="TreeGrafter"/>
</dbReference>
<dbReference type="SUPFAM" id="SSF48452">
    <property type="entry name" value="TPR-like"/>
    <property type="match status" value="1"/>
</dbReference>
<evidence type="ECO:0000256" key="2">
    <source>
        <dbReference type="ARBA" id="ARBA00008644"/>
    </source>
</evidence>
<dbReference type="EMBL" id="JABWDY010029834">
    <property type="protein sequence ID" value="KAF5186099.1"/>
    <property type="molecule type" value="Genomic_DNA"/>
</dbReference>
<dbReference type="GO" id="GO:0000974">
    <property type="term" value="C:Prp19 complex"/>
    <property type="evidence" value="ECO:0007669"/>
    <property type="project" value="TreeGrafter"/>
</dbReference>
<keyword evidence="5" id="KW-0677">Repeat</keyword>
<name>A0A7J6VLU0_THATH</name>
<dbReference type="InterPro" id="IPR045075">
    <property type="entry name" value="Syf1-like"/>
</dbReference>
<dbReference type="OrthoDB" id="541719at2759"/>
<organism evidence="9 10">
    <name type="scientific">Thalictrum thalictroides</name>
    <name type="common">Rue-anemone</name>
    <name type="synonym">Anemone thalictroides</name>
    <dbReference type="NCBI Taxonomy" id="46969"/>
    <lineage>
        <taxon>Eukaryota</taxon>
        <taxon>Viridiplantae</taxon>
        <taxon>Streptophyta</taxon>
        <taxon>Embryophyta</taxon>
        <taxon>Tracheophyta</taxon>
        <taxon>Spermatophyta</taxon>
        <taxon>Magnoliopsida</taxon>
        <taxon>Ranunculales</taxon>
        <taxon>Ranunculaceae</taxon>
        <taxon>Thalictroideae</taxon>
        <taxon>Thalictrum</taxon>
    </lineage>
</organism>
<dbReference type="InterPro" id="IPR055433">
    <property type="entry name" value="HAT_Syf1-like_N"/>
</dbReference>
<evidence type="ECO:0000259" key="8">
    <source>
        <dbReference type="Pfam" id="PF23233"/>
    </source>
</evidence>
<dbReference type="PANTHER" id="PTHR11246:SF3">
    <property type="entry name" value="CROOKED NECK-LIKE PROTEIN 1"/>
    <property type="match status" value="1"/>
</dbReference>